<evidence type="ECO:0000256" key="6">
    <source>
        <dbReference type="RuleBase" id="RU003355"/>
    </source>
</evidence>
<dbReference type="PRINTS" id="PR00723">
    <property type="entry name" value="SUBTILISIN"/>
</dbReference>
<name>A0ABP3Y2F5_9FLAO</name>
<evidence type="ECO:0000313" key="9">
    <source>
        <dbReference type="EMBL" id="GAA0875749.1"/>
    </source>
</evidence>
<feature type="active site" description="Charge relay system" evidence="5">
    <location>
        <position position="448"/>
    </location>
</feature>
<dbReference type="SUPFAM" id="SSF52743">
    <property type="entry name" value="Subtilisin-like"/>
    <property type="match status" value="1"/>
</dbReference>
<feature type="active site" description="Charge relay system" evidence="5">
    <location>
        <position position="277"/>
    </location>
</feature>
<evidence type="ECO:0000256" key="7">
    <source>
        <dbReference type="SAM" id="SignalP"/>
    </source>
</evidence>
<dbReference type="PROSITE" id="PS00137">
    <property type="entry name" value="SUBTILASE_HIS"/>
    <property type="match status" value="1"/>
</dbReference>
<dbReference type="EMBL" id="BAAAFH010000011">
    <property type="protein sequence ID" value="GAA0875749.1"/>
    <property type="molecule type" value="Genomic_DNA"/>
</dbReference>
<keyword evidence="2 5" id="KW-0645">Protease</keyword>
<keyword evidence="4 5" id="KW-0720">Serine protease</keyword>
<evidence type="ECO:0000256" key="5">
    <source>
        <dbReference type="PROSITE-ProRule" id="PRU01240"/>
    </source>
</evidence>
<comment type="caution">
    <text evidence="9">The sequence shown here is derived from an EMBL/GenBank/DDBJ whole genome shotgun (WGS) entry which is preliminary data.</text>
</comment>
<feature type="signal peptide" evidence="7">
    <location>
        <begin position="1"/>
        <end position="23"/>
    </location>
</feature>
<dbReference type="InterPro" id="IPR023828">
    <property type="entry name" value="Peptidase_S8_Ser-AS"/>
</dbReference>
<dbReference type="InterPro" id="IPR015500">
    <property type="entry name" value="Peptidase_S8_subtilisin-rel"/>
</dbReference>
<dbReference type="InterPro" id="IPR000209">
    <property type="entry name" value="Peptidase_S8/S53_dom"/>
</dbReference>
<dbReference type="PROSITE" id="PS00138">
    <property type="entry name" value="SUBTILASE_SER"/>
    <property type="match status" value="1"/>
</dbReference>
<feature type="active site" description="Charge relay system" evidence="5">
    <location>
        <position position="62"/>
    </location>
</feature>
<comment type="similarity">
    <text evidence="1 5 6">Belongs to the peptidase S8 family.</text>
</comment>
<dbReference type="InterPro" id="IPR022398">
    <property type="entry name" value="Peptidase_S8_His-AS"/>
</dbReference>
<dbReference type="InterPro" id="IPR051048">
    <property type="entry name" value="Peptidase_S8/S53_subtilisin"/>
</dbReference>
<gene>
    <name evidence="9" type="ORF">GCM10009118_21580</name>
</gene>
<dbReference type="Gene3D" id="3.40.50.200">
    <property type="entry name" value="Peptidase S8/S53 domain"/>
    <property type="match status" value="2"/>
</dbReference>
<keyword evidence="3 5" id="KW-0378">Hydrolase</keyword>
<evidence type="ECO:0000259" key="8">
    <source>
        <dbReference type="Pfam" id="PF00082"/>
    </source>
</evidence>
<dbReference type="PROSITE" id="PS00136">
    <property type="entry name" value="SUBTILASE_ASP"/>
    <property type="match status" value="1"/>
</dbReference>
<dbReference type="PROSITE" id="PS51892">
    <property type="entry name" value="SUBTILASE"/>
    <property type="match status" value="1"/>
</dbReference>
<keyword evidence="10" id="KW-1185">Reference proteome</keyword>
<dbReference type="Proteomes" id="UP001501126">
    <property type="component" value="Unassembled WGS sequence"/>
</dbReference>
<evidence type="ECO:0000256" key="2">
    <source>
        <dbReference type="ARBA" id="ARBA00022670"/>
    </source>
</evidence>
<evidence type="ECO:0000256" key="4">
    <source>
        <dbReference type="ARBA" id="ARBA00022825"/>
    </source>
</evidence>
<evidence type="ECO:0000313" key="10">
    <source>
        <dbReference type="Proteomes" id="UP001501126"/>
    </source>
</evidence>
<accession>A0ABP3Y2F5</accession>
<protein>
    <submittedName>
        <fullName evidence="9">S8 family peptidase</fullName>
    </submittedName>
</protein>
<dbReference type="Pfam" id="PF00082">
    <property type="entry name" value="Peptidase_S8"/>
    <property type="match status" value="1"/>
</dbReference>
<dbReference type="PANTHER" id="PTHR43399:SF4">
    <property type="entry name" value="CELL WALL-ASSOCIATED PROTEASE"/>
    <property type="match status" value="1"/>
</dbReference>
<dbReference type="CDD" id="cd07483">
    <property type="entry name" value="Peptidases_S8_Subtilisin_Novo-like"/>
    <property type="match status" value="1"/>
</dbReference>
<keyword evidence="7" id="KW-0732">Signal</keyword>
<dbReference type="InterPro" id="IPR034080">
    <property type="entry name" value="Protease_P7-like_dom"/>
</dbReference>
<dbReference type="PANTHER" id="PTHR43399">
    <property type="entry name" value="SUBTILISIN-RELATED"/>
    <property type="match status" value="1"/>
</dbReference>
<reference evidence="10" key="1">
    <citation type="journal article" date="2019" name="Int. J. Syst. Evol. Microbiol.">
        <title>The Global Catalogue of Microorganisms (GCM) 10K type strain sequencing project: providing services to taxonomists for standard genome sequencing and annotation.</title>
        <authorList>
            <consortium name="The Broad Institute Genomics Platform"/>
            <consortium name="The Broad Institute Genome Sequencing Center for Infectious Disease"/>
            <person name="Wu L."/>
            <person name="Ma J."/>
        </authorList>
    </citation>
    <scope>NUCLEOTIDE SEQUENCE [LARGE SCALE GENOMIC DNA]</scope>
    <source>
        <strain evidence="10">JCM 16083</strain>
    </source>
</reference>
<dbReference type="InterPro" id="IPR036852">
    <property type="entry name" value="Peptidase_S8/S53_dom_sf"/>
</dbReference>
<feature type="domain" description="Peptidase S8/S53" evidence="8">
    <location>
        <begin position="54"/>
        <end position="483"/>
    </location>
</feature>
<dbReference type="RefSeq" id="WP_343787561.1">
    <property type="nucleotide sequence ID" value="NZ_BAAAFH010000011.1"/>
</dbReference>
<evidence type="ECO:0000256" key="1">
    <source>
        <dbReference type="ARBA" id="ARBA00011073"/>
    </source>
</evidence>
<proteinExistence type="inferred from homology"/>
<organism evidence="9 10">
    <name type="scientific">Wandonia haliotis</name>
    <dbReference type="NCBI Taxonomy" id="574963"/>
    <lineage>
        <taxon>Bacteria</taxon>
        <taxon>Pseudomonadati</taxon>
        <taxon>Bacteroidota</taxon>
        <taxon>Flavobacteriia</taxon>
        <taxon>Flavobacteriales</taxon>
        <taxon>Crocinitomicaceae</taxon>
        <taxon>Wandonia</taxon>
    </lineage>
</organism>
<sequence>MKKIVVKLSLAFFALGLSAVSFGQEKGVLNWYNGKTPGMNTEKAYKKLKKKESSTVVVAIIDSGVDTFHEDLQGQIWVNEKEIPGNGIDDDGNGYIDDVHGWNFLGNANGENMNDAKLEVTRLYQQLKAKYDGKSEDEVEDKEEYAFYKKVKDDYNAKKNEYEGYVMQITMFKDQMLPMVPTMISKALGKEDYTLKDLKKWKPEDAQMQQMKQVAISLKTGDLTPEVLEEQLEQIQGMLETHYSLDKDFRAIVGDKPSDFSDVKYGNTDVKGPDALHGTHVGGIVGSLRGNGLGGDGVAANVKLMSLRAVPNGDEYDKDIALAIRYAVDNGAMVINMSFGKAYSPNQKEVYEAMRYAEEKGVLLVHAAGNDSKDLDEEPNFPAVMYDFQEKENTMLLTIGASTRHSKKGELAAAFSNYGKKSVDIFAPGFEIYNTVPENEYMKLQGTSMAAPMVSGVAALIKSYYPSLSMKEIKDIIIESGKDYSGTMHVKPGTDEKVDFATLSKTGKVVDVMEAIKLAEVKAAAKN</sequence>
<dbReference type="InterPro" id="IPR023827">
    <property type="entry name" value="Peptidase_S8_Asp-AS"/>
</dbReference>
<feature type="chain" id="PRO_5046456998" evidence="7">
    <location>
        <begin position="24"/>
        <end position="527"/>
    </location>
</feature>
<evidence type="ECO:0000256" key="3">
    <source>
        <dbReference type="ARBA" id="ARBA00022801"/>
    </source>
</evidence>